<dbReference type="Gene3D" id="3.10.180.10">
    <property type="entry name" value="2,3-Dihydroxybiphenyl 1,2-Dioxygenase, domain 1"/>
    <property type="match status" value="1"/>
</dbReference>
<evidence type="ECO:0000256" key="1">
    <source>
        <dbReference type="SAM" id="SignalP"/>
    </source>
</evidence>
<dbReference type="RefSeq" id="WP_304437252.1">
    <property type="nucleotide sequence ID" value="NZ_JAUKUC010000001.1"/>
</dbReference>
<dbReference type="InterPro" id="IPR029068">
    <property type="entry name" value="Glyas_Bleomycin-R_OHBP_Dase"/>
</dbReference>
<dbReference type="InterPro" id="IPR004360">
    <property type="entry name" value="Glyas_Fos-R_dOase_dom"/>
</dbReference>
<name>A0ABT8RUT2_9FLAO</name>
<evidence type="ECO:0000313" key="4">
    <source>
        <dbReference type="Proteomes" id="UP001168579"/>
    </source>
</evidence>
<comment type="caution">
    <text evidence="3">The sequence shown here is derived from an EMBL/GenBank/DDBJ whole genome shotgun (WGS) entry which is preliminary data.</text>
</comment>
<feature type="domain" description="VOC" evidence="2">
    <location>
        <begin position="24"/>
        <end position="145"/>
    </location>
</feature>
<reference evidence="3" key="1">
    <citation type="journal article" date="2014" name="Int. J. Syst. Evol. Microbiol.">
        <title>Complete genome of a new Firmicutes species belonging to the dominant human colonic microbiota ('Ruminococcus bicirculans') reveals two chromosomes and a selective capacity to utilize plant glucans.</title>
        <authorList>
            <consortium name="NISC Comparative Sequencing Program"/>
            <person name="Wegmann U."/>
            <person name="Louis P."/>
            <person name="Goesmann A."/>
            <person name="Henrissat B."/>
            <person name="Duncan S.H."/>
            <person name="Flint H.J."/>
        </authorList>
    </citation>
    <scope>NUCLEOTIDE SEQUENCE</scope>
    <source>
        <strain evidence="3">CECT 8869</strain>
    </source>
</reference>
<dbReference type="InterPro" id="IPR037523">
    <property type="entry name" value="VOC_core"/>
</dbReference>
<dbReference type="PANTHER" id="PTHR21366:SF22">
    <property type="entry name" value="VOC DOMAIN-CONTAINING PROTEIN"/>
    <property type="match status" value="1"/>
</dbReference>
<keyword evidence="1" id="KW-0732">Signal</keyword>
<dbReference type="Pfam" id="PF00903">
    <property type="entry name" value="Glyoxalase"/>
    <property type="match status" value="1"/>
</dbReference>
<protein>
    <submittedName>
        <fullName evidence="3">VOC family protein</fullName>
    </submittedName>
</protein>
<organism evidence="3 4">
    <name type="scientific">Maribacter confluentis</name>
    <dbReference type="NCBI Taxonomy" id="1656093"/>
    <lineage>
        <taxon>Bacteria</taxon>
        <taxon>Pseudomonadati</taxon>
        <taxon>Bacteroidota</taxon>
        <taxon>Flavobacteriia</taxon>
        <taxon>Flavobacteriales</taxon>
        <taxon>Flavobacteriaceae</taxon>
        <taxon>Maribacter</taxon>
    </lineage>
</organism>
<feature type="chain" id="PRO_5046705866" evidence="1">
    <location>
        <begin position="19"/>
        <end position="147"/>
    </location>
</feature>
<evidence type="ECO:0000313" key="3">
    <source>
        <dbReference type="EMBL" id="MDO1514605.1"/>
    </source>
</evidence>
<dbReference type="PANTHER" id="PTHR21366">
    <property type="entry name" value="GLYOXALASE FAMILY PROTEIN"/>
    <property type="match status" value="1"/>
</dbReference>
<gene>
    <name evidence="3" type="ORF">Q2T41_18280</name>
</gene>
<dbReference type="Proteomes" id="UP001168579">
    <property type="component" value="Unassembled WGS sequence"/>
</dbReference>
<feature type="signal peptide" evidence="1">
    <location>
        <begin position="1"/>
        <end position="18"/>
    </location>
</feature>
<dbReference type="SUPFAM" id="SSF54593">
    <property type="entry name" value="Glyoxalase/Bleomycin resistance protein/Dihydroxybiphenyl dioxygenase"/>
    <property type="match status" value="1"/>
</dbReference>
<dbReference type="InterPro" id="IPR050383">
    <property type="entry name" value="GlyoxalaseI/FosfomycinResist"/>
</dbReference>
<reference evidence="3" key="2">
    <citation type="submission" date="2023-06" db="EMBL/GenBank/DDBJ databases">
        <authorList>
            <person name="Lucena T."/>
            <person name="Sun Q."/>
        </authorList>
    </citation>
    <scope>NUCLEOTIDE SEQUENCE</scope>
    <source>
        <strain evidence="3">CECT 8869</strain>
    </source>
</reference>
<keyword evidence="4" id="KW-1185">Reference proteome</keyword>
<dbReference type="PROSITE" id="PS51819">
    <property type="entry name" value="VOC"/>
    <property type="match status" value="1"/>
</dbReference>
<sequence>MKNCIVALLLFCTTFCVAQKFQFQFDHQSIVVSDVNASAEFYGNILGLKETEHPDNPSNIRWFVVNGNSHVHLIEREFVPFEKNKSMHLCLSTQDLEGVIAHLEKNGITYWDWPGKKNAVTTRKDKVRQIYIQDPDEYWIEINTAVH</sequence>
<dbReference type="EMBL" id="JAUKUC010000001">
    <property type="protein sequence ID" value="MDO1514605.1"/>
    <property type="molecule type" value="Genomic_DNA"/>
</dbReference>
<evidence type="ECO:0000259" key="2">
    <source>
        <dbReference type="PROSITE" id="PS51819"/>
    </source>
</evidence>
<proteinExistence type="predicted"/>
<accession>A0ABT8RUT2</accession>